<dbReference type="InterPro" id="IPR032675">
    <property type="entry name" value="LRR_dom_sf"/>
</dbReference>
<dbReference type="Gene3D" id="3.80.10.10">
    <property type="entry name" value="Ribonuclease Inhibitor"/>
    <property type="match status" value="1"/>
</dbReference>
<reference evidence="2" key="1">
    <citation type="journal article" date="2017" name="Nat. Ecol. Evol.">
        <title>Genome expansion and lineage-specific genetic innovations in the forest pathogenic fungi Armillaria.</title>
        <authorList>
            <person name="Sipos G."/>
            <person name="Prasanna A.N."/>
            <person name="Walter M.C."/>
            <person name="O'Connor E."/>
            <person name="Balint B."/>
            <person name="Krizsan K."/>
            <person name="Kiss B."/>
            <person name="Hess J."/>
            <person name="Varga T."/>
            <person name="Slot J."/>
            <person name="Riley R."/>
            <person name="Boka B."/>
            <person name="Rigling D."/>
            <person name="Barry K."/>
            <person name="Lee J."/>
            <person name="Mihaltcheva S."/>
            <person name="LaButti K."/>
            <person name="Lipzen A."/>
            <person name="Waldron R."/>
            <person name="Moloney N.M."/>
            <person name="Sperisen C."/>
            <person name="Kredics L."/>
            <person name="Vagvoelgyi C."/>
            <person name="Patrignani A."/>
            <person name="Fitzpatrick D."/>
            <person name="Nagy I."/>
            <person name="Doyle S."/>
            <person name="Anderson J.B."/>
            <person name="Grigoriev I.V."/>
            <person name="Gueldener U."/>
            <person name="Muensterkoetter M."/>
            <person name="Nagy L.G."/>
        </authorList>
    </citation>
    <scope>NUCLEOTIDE SEQUENCE [LARGE SCALE GENOMIC DNA]</scope>
    <source>
        <strain evidence="2">C18/9</strain>
    </source>
</reference>
<organism evidence="1 2">
    <name type="scientific">Armillaria ostoyae</name>
    <name type="common">Armillaria root rot fungus</name>
    <dbReference type="NCBI Taxonomy" id="47428"/>
    <lineage>
        <taxon>Eukaryota</taxon>
        <taxon>Fungi</taxon>
        <taxon>Dikarya</taxon>
        <taxon>Basidiomycota</taxon>
        <taxon>Agaricomycotina</taxon>
        <taxon>Agaricomycetes</taxon>
        <taxon>Agaricomycetidae</taxon>
        <taxon>Agaricales</taxon>
        <taxon>Marasmiineae</taxon>
        <taxon>Physalacriaceae</taxon>
        <taxon>Armillaria</taxon>
    </lineage>
</organism>
<dbReference type="AlphaFoldDB" id="A0A284R300"/>
<dbReference type="Proteomes" id="UP000219338">
    <property type="component" value="Unassembled WGS sequence"/>
</dbReference>
<dbReference type="InterPro" id="IPR036047">
    <property type="entry name" value="F-box-like_dom_sf"/>
</dbReference>
<dbReference type="SUPFAM" id="SSF81383">
    <property type="entry name" value="F-box domain"/>
    <property type="match status" value="1"/>
</dbReference>
<dbReference type="OrthoDB" id="3365698at2759"/>
<dbReference type="SUPFAM" id="SSF52047">
    <property type="entry name" value="RNI-like"/>
    <property type="match status" value="1"/>
</dbReference>
<evidence type="ECO:0000313" key="1">
    <source>
        <dbReference type="EMBL" id="SJL03107.1"/>
    </source>
</evidence>
<name>A0A284R300_ARMOS</name>
<dbReference type="EMBL" id="FUEG01000004">
    <property type="protein sequence ID" value="SJL03107.1"/>
    <property type="molecule type" value="Genomic_DNA"/>
</dbReference>
<keyword evidence="2" id="KW-1185">Reference proteome</keyword>
<accession>A0A284R300</accession>
<sequence length="491" mass="54928">MPPRPPSASSTCDACSLHSSPDIPEPISDNPRIKALLECNDLPLEAERLSLLATVSSSSELLAVLKEKIDNVQQMLKMLFDGQAKVTGNVLAAKALLHPIRSVPNDVLSYIFSFCVHEVYDLLNEKDPPNSLDSRKPPWTLSQVCRSWRRVALSTASLWSCISLNFAHYRGPVHVHLYPFMLSLYIQRARHHQLTIRLSSTKDMSSHVPIPVLLSSMPYWKHLRACMPAKSLEAFSTYRGYLESLHYLELRQPSWQDQANSPVHAFEMAHSLRILNINSGLGHHICLSDGGNGLTNLTIYGGSVKNMRILLGNTPNIETLGLYIQMSRPFERLNSPIMMPKVTSLVISEWDGAAPSSIAHLFESLELPALSNLCFNLDNEESESTVFVFPEILPHHHCHGITELTVTAPRSKVGKAGLIGILTHIKNLEDLTISAQIIDEDLFSALTRSNNDDDILPQLLTFDLQNSESIPDHKILLQMVESRMQDQREDD</sequence>
<evidence type="ECO:0000313" key="2">
    <source>
        <dbReference type="Proteomes" id="UP000219338"/>
    </source>
</evidence>
<dbReference type="OMA" id="RELWCEM"/>
<dbReference type="Gene3D" id="1.20.1280.50">
    <property type="match status" value="1"/>
</dbReference>
<gene>
    <name evidence="1" type="ORF">ARMOST_06453</name>
</gene>
<proteinExistence type="predicted"/>
<dbReference type="STRING" id="47428.A0A284R300"/>
<protein>
    <submittedName>
        <fullName evidence="1">Uncharacterized protein</fullName>
    </submittedName>
</protein>